<evidence type="ECO:0000313" key="5">
    <source>
        <dbReference type="RefSeq" id="XP_026098534.1"/>
    </source>
</evidence>
<gene>
    <name evidence="4 5 6" type="primary">LOC113069581</name>
</gene>
<keyword evidence="3" id="KW-1185">Reference proteome</keyword>
<dbReference type="InterPro" id="IPR036226">
    <property type="entry name" value="LipOase_C_sf"/>
</dbReference>
<feature type="region of interest" description="Disordered" evidence="1">
    <location>
        <begin position="211"/>
        <end position="251"/>
    </location>
</feature>
<dbReference type="RefSeq" id="XP_026098533.1">
    <property type="nucleotide sequence ID" value="XM_026242748.1"/>
</dbReference>
<feature type="transmembrane region" description="Helical" evidence="2">
    <location>
        <begin position="114"/>
        <end position="133"/>
    </location>
</feature>
<evidence type="ECO:0000256" key="2">
    <source>
        <dbReference type="SAM" id="Phobius"/>
    </source>
</evidence>
<dbReference type="KEGG" id="caua:113069581"/>
<reference evidence="4 5" key="1">
    <citation type="submission" date="2025-04" db="UniProtKB">
        <authorList>
            <consortium name="RefSeq"/>
        </authorList>
    </citation>
    <scope>IDENTIFICATION</scope>
    <source>
        <strain evidence="4 5">Wakin</strain>
        <tissue evidence="4 5">Muscle</tissue>
    </source>
</reference>
<evidence type="ECO:0000313" key="4">
    <source>
        <dbReference type="RefSeq" id="XP_026098533.1"/>
    </source>
</evidence>
<feature type="transmembrane region" description="Helical" evidence="2">
    <location>
        <begin position="86"/>
        <end position="108"/>
    </location>
</feature>
<dbReference type="AlphaFoldDB" id="A0A6P6MPC7"/>
<evidence type="ECO:0000256" key="1">
    <source>
        <dbReference type="SAM" id="MobiDB-lite"/>
    </source>
</evidence>
<dbReference type="RefSeq" id="XP_026098534.1">
    <property type="nucleotide sequence ID" value="XM_026242749.1"/>
</dbReference>
<evidence type="ECO:0000313" key="3">
    <source>
        <dbReference type="Proteomes" id="UP000515129"/>
    </source>
</evidence>
<evidence type="ECO:0000313" key="6">
    <source>
        <dbReference type="RefSeq" id="XP_026098535.1"/>
    </source>
</evidence>
<dbReference type="SUPFAM" id="SSF48484">
    <property type="entry name" value="Lipoxigenase"/>
    <property type="match status" value="1"/>
</dbReference>
<sequence length="251" mass="27575">MPKPSDVMITTPVYQQQQYEVSKFLKTKPMALGILEILITLLALGLTVHNESFYAFWSPIISFIIGAITVLAAYKRKPHLVNISQMLSYVNFAIAAFSLHSHILYVLIFPDVTYYVLIACDILIFIFSLAIAVTSCSCCCNPKSTPVMVSYVTTDMPVNRFMLIGQQDPSAVVQSVNSVLYMQPAAHGLVTLAPLPNYGFVPNASPPIYSPVPTTPPPSYDKLPDAPPPNFGPAASAPPPAYEYEDLQTRR</sequence>
<dbReference type="OrthoDB" id="8958059at2759"/>
<feature type="compositionally biased region" description="Pro residues" evidence="1">
    <location>
        <begin position="211"/>
        <end position="241"/>
    </location>
</feature>
<dbReference type="GeneID" id="113069581"/>
<keyword evidence="2" id="KW-1133">Transmembrane helix</keyword>
<organism evidence="3 6">
    <name type="scientific">Carassius auratus</name>
    <name type="common">Goldfish</name>
    <dbReference type="NCBI Taxonomy" id="7957"/>
    <lineage>
        <taxon>Eukaryota</taxon>
        <taxon>Metazoa</taxon>
        <taxon>Chordata</taxon>
        <taxon>Craniata</taxon>
        <taxon>Vertebrata</taxon>
        <taxon>Euteleostomi</taxon>
        <taxon>Actinopterygii</taxon>
        <taxon>Neopterygii</taxon>
        <taxon>Teleostei</taxon>
        <taxon>Ostariophysi</taxon>
        <taxon>Cypriniformes</taxon>
        <taxon>Cyprinidae</taxon>
        <taxon>Cyprininae</taxon>
        <taxon>Carassius</taxon>
    </lineage>
</organism>
<feature type="transmembrane region" description="Helical" evidence="2">
    <location>
        <begin position="30"/>
        <end position="48"/>
    </location>
</feature>
<protein>
    <submittedName>
        <fullName evidence="4 5">Uncharacterized protein LOC113069581 isoform X1</fullName>
    </submittedName>
</protein>
<name>A0A6P6MPC7_CARAU</name>
<accession>A0A6P6MPC7</accession>
<dbReference type="RefSeq" id="XP_026098535.1">
    <property type="nucleotide sequence ID" value="XM_026242750.1"/>
</dbReference>
<keyword evidence="2" id="KW-0472">Membrane</keyword>
<proteinExistence type="predicted"/>
<feature type="transmembrane region" description="Helical" evidence="2">
    <location>
        <begin position="54"/>
        <end position="74"/>
    </location>
</feature>
<dbReference type="Proteomes" id="UP000515129">
    <property type="component" value="Unplaced"/>
</dbReference>
<keyword evidence="2" id="KW-0812">Transmembrane</keyword>